<evidence type="ECO:0000313" key="1">
    <source>
        <dbReference type="EMBL" id="USD20956.1"/>
    </source>
</evidence>
<evidence type="ECO:0000313" key="2">
    <source>
        <dbReference type="Proteomes" id="UP001055658"/>
    </source>
</evidence>
<gene>
    <name evidence="1" type="ORF">MJO52_18120</name>
</gene>
<dbReference type="Proteomes" id="UP001055658">
    <property type="component" value="Chromosome"/>
</dbReference>
<reference evidence="1" key="1">
    <citation type="submission" date="2022-02" db="EMBL/GenBank/DDBJ databases">
        <title>Coral-associated bacteria.</title>
        <authorList>
            <person name="Tang K."/>
            <person name="Wang X."/>
        </authorList>
    </citation>
    <scope>NUCLEOTIDE SEQUENCE</scope>
    <source>
        <strain evidence="1">SCSIO 43006</strain>
    </source>
</reference>
<dbReference type="EMBL" id="CP092418">
    <property type="protein sequence ID" value="USD20956.1"/>
    <property type="molecule type" value="Genomic_DNA"/>
</dbReference>
<name>A0ABY4V9J8_9GAMM</name>
<proteinExistence type="predicted"/>
<sequence length="58" mass="6125">MGAVTRAGGIDSTAGKIGGNGNSFFLMAEKPFANLPARAWLVKPQDYSCVNQAVYFVS</sequence>
<organism evidence="1 2">
    <name type="scientific">Microbulbifer variabilis</name>
    <dbReference type="NCBI Taxonomy" id="266805"/>
    <lineage>
        <taxon>Bacteria</taxon>
        <taxon>Pseudomonadati</taxon>
        <taxon>Pseudomonadota</taxon>
        <taxon>Gammaproteobacteria</taxon>
        <taxon>Cellvibrionales</taxon>
        <taxon>Microbulbiferaceae</taxon>
        <taxon>Microbulbifer</taxon>
    </lineage>
</organism>
<accession>A0ABY4V9J8</accession>
<keyword evidence="2" id="KW-1185">Reference proteome</keyword>
<protein>
    <submittedName>
        <fullName evidence="1">Uncharacterized protein</fullName>
    </submittedName>
</protein>
<dbReference type="RefSeq" id="WP_252083359.1">
    <property type="nucleotide sequence ID" value="NZ_CP092418.1"/>
</dbReference>